<dbReference type="Proteomes" id="UP001162131">
    <property type="component" value="Unassembled WGS sequence"/>
</dbReference>
<reference evidence="2" key="1">
    <citation type="submission" date="2021-09" db="EMBL/GenBank/DDBJ databases">
        <authorList>
            <consortium name="AG Swart"/>
            <person name="Singh M."/>
            <person name="Singh A."/>
            <person name="Seah K."/>
            <person name="Emmerich C."/>
        </authorList>
    </citation>
    <scope>NUCLEOTIDE SEQUENCE</scope>
    <source>
        <strain evidence="2">ATCC30299</strain>
    </source>
</reference>
<organism evidence="2 3">
    <name type="scientific">Blepharisma stoltei</name>
    <dbReference type="NCBI Taxonomy" id="1481888"/>
    <lineage>
        <taxon>Eukaryota</taxon>
        <taxon>Sar</taxon>
        <taxon>Alveolata</taxon>
        <taxon>Ciliophora</taxon>
        <taxon>Postciliodesmatophora</taxon>
        <taxon>Heterotrichea</taxon>
        <taxon>Heterotrichida</taxon>
        <taxon>Blepharismidae</taxon>
        <taxon>Blepharisma</taxon>
    </lineage>
</organism>
<feature type="transmembrane region" description="Helical" evidence="1">
    <location>
        <begin position="20"/>
        <end position="37"/>
    </location>
</feature>
<feature type="transmembrane region" description="Helical" evidence="1">
    <location>
        <begin position="68"/>
        <end position="91"/>
    </location>
</feature>
<name>A0AAU9JQR2_9CILI</name>
<accession>A0AAU9JQR2</accession>
<sequence>MNCCLPTGLGPNPSQEATKLFKILKLIIIIQITLAIFQFFADVWNGIMMLIGALILFLAIRNSNWCSCVVYIVLTLMDLFSSINFCGEVLFTSQYSITAESGFIYFFILIKLPFYIVSLYYTFLSYKELKALFLTSQGGGQSYELESGWNFAQNSNNQRNEQQFFSGQGYRLG</sequence>
<dbReference type="AlphaFoldDB" id="A0AAU9JQR2"/>
<keyword evidence="1" id="KW-1133">Transmembrane helix</keyword>
<keyword evidence="3" id="KW-1185">Reference proteome</keyword>
<keyword evidence="1" id="KW-0472">Membrane</keyword>
<feature type="transmembrane region" description="Helical" evidence="1">
    <location>
        <begin position="103"/>
        <end position="123"/>
    </location>
</feature>
<protein>
    <recommendedName>
        <fullName evidence="4">Transmembrane protein</fullName>
    </recommendedName>
</protein>
<keyword evidence="1" id="KW-0812">Transmembrane</keyword>
<gene>
    <name evidence="2" type="ORF">BSTOLATCC_MIC35097</name>
</gene>
<feature type="transmembrane region" description="Helical" evidence="1">
    <location>
        <begin position="43"/>
        <end position="61"/>
    </location>
</feature>
<evidence type="ECO:0000313" key="3">
    <source>
        <dbReference type="Proteomes" id="UP001162131"/>
    </source>
</evidence>
<proteinExistence type="predicted"/>
<comment type="caution">
    <text evidence="2">The sequence shown here is derived from an EMBL/GenBank/DDBJ whole genome shotgun (WGS) entry which is preliminary data.</text>
</comment>
<evidence type="ECO:0008006" key="4">
    <source>
        <dbReference type="Google" id="ProtNLM"/>
    </source>
</evidence>
<evidence type="ECO:0000313" key="2">
    <source>
        <dbReference type="EMBL" id="CAG9324076.1"/>
    </source>
</evidence>
<dbReference type="EMBL" id="CAJZBQ010000035">
    <property type="protein sequence ID" value="CAG9324076.1"/>
    <property type="molecule type" value="Genomic_DNA"/>
</dbReference>
<evidence type="ECO:0000256" key="1">
    <source>
        <dbReference type="SAM" id="Phobius"/>
    </source>
</evidence>